<proteinExistence type="predicted"/>
<protein>
    <submittedName>
        <fullName evidence="2">Uncharacterized protein</fullName>
    </submittedName>
</protein>
<dbReference type="RefSeq" id="WP_091621702.1">
    <property type="nucleotide sequence ID" value="NZ_FNZN01000002.1"/>
</dbReference>
<reference evidence="3" key="1">
    <citation type="submission" date="2016-10" db="EMBL/GenBank/DDBJ databases">
        <authorList>
            <person name="Varghese N."/>
            <person name="Submissions S."/>
        </authorList>
    </citation>
    <scope>NUCLEOTIDE SEQUENCE [LARGE SCALE GENOMIC DNA]</scope>
    <source>
        <strain evidence="3">DSM 16471</strain>
    </source>
</reference>
<dbReference type="OrthoDB" id="1449985at2"/>
<keyword evidence="1" id="KW-0812">Transmembrane</keyword>
<keyword evidence="3" id="KW-1185">Reference proteome</keyword>
<evidence type="ECO:0000313" key="2">
    <source>
        <dbReference type="EMBL" id="SEL02846.1"/>
    </source>
</evidence>
<evidence type="ECO:0000256" key="1">
    <source>
        <dbReference type="SAM" id="Phobius"/>
    </source>
</evidence>
<evidence type="ECO:0000313" key="3">
    <source>
        <dbReference type="Proteomes" id="UP000198990"/>
    </source>
</evidence>
<name>A0A1H7LV56_9FLAO</name>
<organism evidence="2 3">
    <name type="scientific">Maribacter orientalis</name>
    <dbReference type="NCBI Taxonomy" id="228957"/>
    <lineage>
        <taxon>Bacteria</taxon>
        <taxon>Pseudomonadati</taxon>
        <taxon>Bacteroidota</taxon>
        <taxon>Flavobacteriia</taxon>
        <taxon>Flavobacteriales</taxon>
        <taxon>Flavobacteriaceae</taxon>
        <taxon>Maribacter</taxon>
    </lineage>
</organism>
<keyword evidence="1" id="KW-1133">Transmembrane helix</keyword>
<feature type="transmembrane region" description="Helical" evidence="1">
    <location>
        <begin position="37"/>
        <end position="56"/>
    </location>
</feature>
<dbReference type="STRING" id="228957.SAMN04488008_102649"/>
<feature type="transmembrane region" description="Helical" evidence="1">
    <location>
        <begin position="7"/>
        <end position="25"/>
    </location>
</feature>
<dbReference type="EMBL" id="FNZN01000002">
    <property type="protein sequence ID" value="SEL02846.1"/>
    <property type="molecule type" value="Genomic_DNA"/>
</dbReference>
<sequence length="63" mass="7268">MRKTISIIGMVIAIITIVSSFFKNGDTGHMFGFELDIWTYRLIWLALFGVILNGYLKETKRVK</sequence>
<keyword evidence="1" id="KW-0472">Membrane</keyword>
<gene>
    <name evidence="2" type="ORF">SAMN04488008_102649</name>
</gene>
<dbReference type="AlphaFoldDB" id="A0A1H7LV56"/>
<accession>A0A1H7LV56</accession>
<dbReference type="Proteomes" id="UP000198990">
    <property type="component" value="Unassembled WGS sequence"/>
</dbReference>